<protein>
    <recommendedName>
        <fullName evidence="4">ATP synthase subunit</fullName>
    </recommendedName>
</protein>
<keyword evidence="1" id="KW-0472">Membrane</keyword>
<comment type="caution">
    <text evidence="2">The sequence shown here is derived from an EMBL/GenBank/DDBJ whole genome shotgun (WGS) entry which is preliminary data.</text>
</comment>
<keyword evidence="1" id="KW-0812">Transmembrane</keyword>
<dbReference type="EMBL" id="CAJPVI010000033">
    <property type="protein sequence ID" value="CAG2155338.1"/>
    <property type="molecule type" value="Genomic_DNA"/>
</dbReference>
<name>A0ABN7Q6T8_9BURK</name>
<feature type="transmembrane region" description="Helical" evidence="1">
    <location>
        <begin position="66"/>
        <end position="86"/>
    </location>
</feature>
<dbReference type="InterPro" id="IPR032820">
    <property type="entry name" value="ATPase_put"/>
</dbReference>
<evidence type="ECO:0000313" key="3">
    <source>
        <dbReference type="Proteomes" id="UP000672657"/>
    </source>
</evidence>
<evidence type="ECO:0000256" key="1">
    <source>
        <dbReference type="SAM" id="Phobius"/>
    </source>
</evidence>
<accession>A0ABN7Q6T8</accession>
<dbReference type="RefSeq" id="WP_211955820.1">
    <property type="nucleotide sequence ID" value="NZ_CAJPVI010000033.1"/>
</dbReference>
<sequence>MTQDDDRLRHALARQLRQLRDARPAGLLGLLVIGGTAGLLLVGPVIAGAYLGHWLDEQAAGYSVRWTVNLILLGLLVGAVNVVLFFRSHDR</sequence>
<organism evidence="2 3">
    <name type="scientific">Cupriavidus numazuensis</name>
    <dbReference type="NCBI Taxonomy" id="221992"/>
    <lineage>
        <taxon>Bacteria</taxon>
        <taxon>Pseudomonadati</taxon>
        <taxon>Pseudomonadota</taxon>
        <taxon>Betaproteobacteria</taxon>
        <taxon>Burkholderiales</taxon>
        <taxon>Burkholderiaceae</taxon>
        <taxon>Cupriavidus</taxon>
    </lineage>
</organism>
<keyword evidence="3" id="KW-1185">Reference proteome</keyword>
<evidence type="ECO:0008006" key="4">
    <source>
        <dbReference type="Google" id="ProtNLM"/>
    </source>
</evidence>
<gene>
    <name evidence="2" type="ORF">LMG26411_04896</name>
</gene>
<feature type="transmembrane region" description="Helical" evidence="1">
    <location>
        <begin position="25"/>
        <end position="46"/>
    </location>
</feature>
<keyword evidence="1" id="KW-1133">Transmembrane helix</keyword>
<evidence type="ECO:0000313" key="2">
    <source>
        <dbReference type="EMBL" id="CAG2155338.1"/>
    </source>
</evidence>
<dbReference type="Pfam" id="PF09527">
    <property type="entry name" value="ATPase_gene1"/>
    <property type="match status" value="1"/>
</dbReference>
<reference evidence="2 3" key="1">
    <citation type="submission" date="2021-03" db="EMBL/GenBank/DDBJ databases">
        <authorList>
            <person name="Peeters C."/>
        </authorList>
    </citation>
    <scope>NUCLEOTIDE SEQUENCE [LARGE SCALE GENOMIC DNA]</scope>
    <source>
        <strain evidence="2 3">LMG 26411</strain>
    </source>
</reference>
<dbReference type="Proteomes" id="UP000672657">
    <property type="component" value="Unassembled WGS sequence"/>
</dbReference>
<proteinExistence type="predicted"/>